<keyword evidence="14" id="KW-0449">Lipoprotein</keyword>
<comment type="similarity">
    <text evidence="2">Belongs to the BexD/CtrA/VexA family.</text>
</comment>
<dbReference type="InterPro" id="IPR003715">
    <property type="entry name" value="Poly_export_N"/>
</dbReference>
<evidence type="ECO:0000313" key="20">
    <source>
        <dbReference type="Proteomes" id="UP000823750"/>
    </source>
</evidence>
<comment type="caution">
    <text evidence="19">The sequence shown here is derived from an EMBL/GenBank/DDBJ whole genome shotgun (WGS) entry which is preliminary data.</text>
</comment>
<dbReference type="GO" id="GO:0006811">
    <property type="term" value="P:monoatomic ion transport"/>
    <property type="evidence" value="ECO:0007669"/>
    <property type="project" value="UniProtKB-KW"/>
</dbReference>
<keyword evidence="4" id="KW-1134">Transmembrane beta strand</keyword>
<feature type="chain" id="PRO_5038913396" evidence="16">
    <location>
        <begin position="18"/>
        <end position="272"/>
    </location>
</feature>
<gene>
    <name evidence="19" type="ORF">IAB78_01135</name>
</gene>
<evidence type="ECO:0000256" key="13">
    <source>
        <dbReference type="ARBA" id="ARBA00023237"/>
    </source>
</evidence>
<dbReference type="GO" id="GO:0015288">
    <property type="term" value="F:porin activity"/>
    <property type="evidence" value="ECO:0007669"/>
    <property type="project" value="UniProtKB-KW"/>
</dbReference>
<feature type="domain" description="SLBB" evidence="18">
    <location>
        <begin position="151"/>
        <end position="230"/>
    </location>
</feature>
<evidence type="ECO:0000256" key="2">
    <source>
        <dbReference type="ARBA" id="ARBA00009450"/>
    </source>
</evidence>
<evidence type="ECO:0000256" key="15">
    <source>
        <dbReference type="SAM" id="Phobius"/>
    </source>
</evidence>
<feature type="transmembrane region" description="Helical" evidence="15">
    <location>
        <begin position="250"/>
        <end position="271"/>
    </location>
</feature>
<keyword evidence="15" id="KW-1133">Transmembrane helix</keyword>
<dbReference type="Proteomes" id="UP000823750">
    <property type="component" value="Unassembled WGS sequence"/>
</dbReference>
<organism evidence="19 20">
    <name type="scientific">Candidatus Cryptobacteroides excrementavium</name>
    <dbReference type="NCBI Taxonomy" id="2840759"/>
    <lineage>
        <taxon>Bacteria</taxon>
        <taxon>Pseudomonadati</taxon>
        <taxon>Bacteroidota</taxon>
        <taxon>Bacteroidia</taxon>
        <taxon>Bacteroidales</taxon>
        <taxon>Candidatus Cryptobacteroides</taxon>
    </lineage>
</organism>
<proteinExistence type="inferred from homology"/>
<feature type="domain" description="Polysaccharide export protein N-terminal" evidence="17">
    <location>
        <begin position="46"/>
        <end position="146"/>
    </location>
</feature>
<reference evidence="19" key="2">
    <citation type="journal article" date="2021" name="PeerJ">
        <title>Extensive microbial diversity within the chicken gut microbiome revealed by metagenomics and culture.</title>
        <authorList>
            <person name="Gilroy R."/>
            <person name="Ravi A."/>
            <person name="Getino M."/>
            <person name="Pursley I."/>
            <person name="Horton D.L."/>
            <person name="Alikhan N.F."/>
            <person name="Baker D."/>
            <person name="Gharbi K."/>
            <person name="Hall N."/>
            <person name="Watson M."/>
            <person name="Adriaenssens E.M."/>
            <person name="Foster-Nyarko E."/>
            <person name="Jarju S."/>
            <person name="Secka A."/>
            <person name="Antonio M."/>
            <person name="Oren A."/>
            <person name="Chaudhuri R.R."/>
            <person name="La Ragione R."/>
            <person name="Hildebrand F."/>
            <person name="Pallen M.J."/>
        </authorList>
    </citation>
    <scope>NUCLEOTIDE SEQUENCE</scope>
    <source>
        <strain evidence="19">B2-16538</strain>
    </source>
</reference>
<keyword evidence="8" id="KW-0625">Polysaccharide transport</keyword>
<evidence type="ECO:0000256" key="3">
    <source>
        <dbReference type="ARBA" id="ARBA00022448"/>
    </source>
</evidence>
<dbReference type="InterPro" id="IPR049712">
    <property type="entry name" value="Poly_export"/>
</dbReference>
<dbReference type="Pfam" id="PF02563">
    <property type="entry name" value="Poly_export"/>
    <property type="match status" value="1"/>
</dbReference>
<dbReference type="PANTHER" id="PTHR33619">
    <property type="entry name" value="POLYSACCHARIDE EXPORT PROTEIN GFCE-RELATED"/>
    <property type="match status" value="1"/>
</dbReference>
<comment type="subcellular location">
    <subcellularLocation>
        <location evidence="1">Cell outer membrane</location>
        <topology evidence="1">Multi-pass membrane protein</topology>
    </subcellularLocation>
</comment>
<evidence type="ECO:0000256" key="6">
    <source>
        <dbReference type="ARBA" id="ARBA00022692"/>
    </source>
</evidence>
<evidence type="ECO:0000256" key="16">
    <source>
        <dbReference type="SAM" id="SignalP"/>
    </source>
</evidence>
<evidence type="ECO:0000256" key="4">
    <source>
        <dbReference type="ARBA" id="ARBA00022452"/>
    </source>
</evidence>
<feature type="signal peptide" evidence="16">
    <location>
        <begin position="1"/>
        <end position="17"/>
    </location>
</feature>
<sequence length="272" mass="30041">MLRIRKLMMACAVIFTAASCSTTYQKINYIQDATPDMAEEMTISKGILIQPKDMISIVVSSRNPELAQIFNLPRVTYQLGSGTTTSQGSSNSNGIMGYSVDNNGNIDFPVLGEIHVAGLTRWELARTIKDMLIRQNLLKDAVVTVEFMNFKVSVIGEVNNPGTYDIQGDKITLLEALSLAGDLTIFGKRDNVTVIREQNGERTFYKVDLRSVDLFQSPAYNLQQNDVIYVEPNSVRAGQSTINENNVKSVSLWISIASFLTTIATLLATLIN</sequence>
<dbReference type="EMBL" id="JADILX010000021">
    <property type="protein sequence ID" value="MBO8485014.1"/>
    <property type="molecule type" value="Genomic_DNA"/>
</dbReference>
<evidence type="ECO:0000256" key="5">
    <source>
        <dbReference type="ARBA" id="ARBA00022597"/>
    </source>
</evidence>
<dbReference type="Gene3D" id="3.10.560.10">
    <property type="entry name" value="Outer membrane lipoprotein wza domain like"/>
    <property type="match status" value="1"/>
</dbReference>
<dbReference type="AlphaFoldDB" id="A0A9D9NRF7"/>
<dbReference type="PANTHER" id="PTHR33619:SF3">
    <property type="entry name" value="POLYSACCHARIDE EXPORT PROTEIN GFCE-RELATED"/>
    <property type="match status" value="1"/>
</dbReference>
<keyword evidence="5" id="KW-0762">Sugar transport</keyword>
<name>A0A9D9NRF7_9BACT</name>
<evidence type="ECO:0000256" key="8">
    <source>
        <dbReference type="ARBA" id="ARBA00023047"/>
    </source>
</evidence>
<keyword evidence="6 15" id="KW-0812">Transmembrane</keyword>
<evidence type="ECO:0000256" key="11">
    <source>
        <dbReference type="ARBA" id="ARBA00023136"/>
    </source>
</evidence>
<evidence type="ECO:0000259" key="18">
    <source>
        <dbReference type="Pfam" id="PF22461"/>
    </source>
</evidence>
<evidence type="ECO:0000313" key="19">
    <source>
        <dbReference type="EMBL" id="MBO8485014.1"/>
    </source>
</evidence>
<dbReference type="Pfam" id="PF22461">
    <property type="entry name" value="SLBB_2"/>
    <property type="match status" value="1"/>
</dbReference>
<evidence type="ECO:0000256" key="1">
    <source>
        <dbReference type="ARBA" id="ARBA00004571"/>
    </source>
</evidence>
<keyword evidence="9" id="KW-0406">Ion transport</keyword>
<dbReference type="GO" id="GO:0015159">
    <property type="term" value="F:polysaccharide transmembrane transporter activity"/>
    <property type="evidence" value="ECO:0007669"/>
    <property type="project" value="InterPro"/>
</dbReference>
<protein>
    <submittedName>
        <fullName evidence="19">Polysaccharide biosynthesis/export family protein</fullName>
    </submittedName>
</protein>
<reference evidence="19" key="1">
    <citation type="submission" date="2020-10" db="EMBL/GenBank/DDBJ databases">
        <authorList>
            <person name="Gilroy R."/>
        </authorList>
    </citation>
    <scope>NUCLEOTIDE SEQUENCE</scope>
    <source>
        <strain evidence="19">B2-16538</strain>
    </source>
</reference>
<accession>A0A9D9NRF7</accession>
<dbReference type="InterPro" id="IPR054765">
    <property type="entry name" value="SLBB_dom"/>
</dbReference>
<keyword evidence="12" id="KW-0564">Palmitate</keyword>
<dbReference type="GO" id="GO:0046930">
    <property type="term" value="C:pore complex"/>
    <property type="evidence" value="ECO:0007669"/>
    <property type="project" value="UniProtKB-KW"/>
</dbReference>
<keyword evidence="7 16" id="KW-0732">Signal</keyword>
<evidence type="ECO:0000256" key="12">
    <source>
        <dbReference type="ARBA" id="ARBA00023139"/>
    </source>
</evidence>
<evidence type="ECO:0000256" key="7">
    <source>
        <dbReference type="ARBA" id="ARBA00022729"/>
    </source>
</evidence>
<keyword evidence="10" id="KW-0626">Porin</keyword>
<dbReference type="GO" id="GO:0009279">
    <property type="term" value="C:cell outer membrane"/>
    <property type="evidence" value="ECO:0007669"/>
    <property type="project" value="UniProtKB-SubCell"/>
</dbReference>
<keyword evidence="3" id="KW-0813">Transport</keyword>
<keyword evidence="13" id="KW-0998">Cell outer membrane</keyword>
<evidence type="ECO:0000256" key="14">
    <source>
        <dbReference type="ARBA" id="ARBA00023288"/>
    </source>
</evidence>
<evidence type="ECO:0000259" key="17">
    <source>
        <dbReference type="Pfam" id="PF02563"/>
    </source>
</evidence>
<dbReference type="PROSITE" id="PS51257">
    <property type="entry name" value="PROKAR_LIPOPROTEIN"/>
    <property type="match status" value="1"/>
</dbReference>
<evidence type="ECO:0000256" key="10">
    <source>
        <dbReference type="ARBA" id="ARBA00023114"/>
    </source>
</evidence>
<evidence type="ECO:0000256" key="9">
    <source>
        <dbReference type="ARBA" id="ARBA00023065"/>
    </source>
</evidence>
<keyword evidence="11 15" id="KW-0472">Membrane</keyword>